<sequence>MEPHESHQQQRLSSPYFHHHLQHHHHPSTVSSGNAVPPPNNGLFPPPPQANDGSSSHAVHPHSSAVAAPSEPLKRKRGRPRKYVTPEQALEAKKMASAASSSSAKERREQAAASSSAGPSKKSHLGSVEKGYCFAFSFMVKHWLERFCNSASLFLNSWVAGKTGQSFTPHIVNIAPGEDVAQKIVMFAQQSKHELCVLSASGIISTASLRHPGGNISYEGQYEIISLSGSFIRSEQGGKTGGLCVSLSRSDGQIIGGAVGTHLTASGPVQVILGTFQLDRKKDAAGSGVKGEASNSGSRLTSPSSTGPGSGPGPLLGMGFRSVMESPGRNPMRGNDEQHHHHQHQQTGMGGSHHFMMQAPQGMHMTHPRPSEWGGGGSSGHDGRVGGGGYDLSGRIGHESFENGDDEQQMPD</sequence>
<comment type="domain">
    <text evidence="6">The PPC domain mediates interactions between AHL proteins.</text>
</comment>
<dbReference type="GO" id="GO:0003680">
    <property type="term" value="F:minor groove of adenine-thymine-rich DNA binding"/>
    <property type="evidence" value="ECO:0007669"/>
    <property type="project" value="UniProtKB-UniRule"/>
</dbReference>
<keyword evidence="5 6" id="KW-0539">Nucleus</keyword>
<dbReference type="PANTHER" id="PTHR31500">
    <property type="entry name" value="AT-HOOK MOTIF NUCLEAR-LOCALIZED PROTEIN 9"/>
    <property type="match status" value="1"/>
</dbReference>
<dbReference type="InterPro" id="IPR039605">
    <property type="entry name" value="AHL"/>
</dbReference>
<feature type="compositionally biased region" description="Low complexity" evidence="7">
    <location>
        <begin position="54"/>
        <end position="70"/>
    </location>
</feature>
<evidence type="ECO:0000256" key="2">
    <source>
        <dbReference type="ARBA" id="ARBA00023015"/>
    </source>
</evidence>
<evidence type="ECO:0000259" key="8">
    <source>
        <dbReference type="PROSITE" id="PS51742"/>
    </source>
</evidence>
<comment type="caution">
    <text evidence="9">The sequence shown here is derived from an EMBL/GenBank/DDBJ whole genome shotgun (WGS) entry which is preliminary data.</text>
</comment>
<accession>A0A8S9G5A9</accession>
<dbReference type="Gene3D" id="3.30.1330.80">
    <property type="entry name" value="Hypothetical protein, similar to alpha- acetolactate decarboxylase, domain 2"/>
    <property type="match status" value="1"/>
</dbReference>
<evidence type="ECO:0000256" key="4">
    <source>
        <dbReference type="ARBA" id="ARBA00023163"/>
    </source>
</evidence>
<feature type="compositionally biased region" description="Basic residues" evidence="7">
    <location>
        <begin position="17"/>
        <end position="27"/>
    </location>
</feature>
<evidence type="ECO:0000256" key="5">
    <source>
        <dbReference type="ARBA" id="ARBA00023242"/>
    </source>
</evidence>
<dbReference type="InterPro" id="IPR005175">
    <property type="entry name" value="PPC_dom"/>
</dbReference>
<protein>
    <recommendedName>
        <fullName evidence="6">AT-hook motif nuclear-localized protein</fullName>
    </recommendedName>
</protein>
<dbReference type="PROSITE" id="PS51742">
    <property type="entry name" value="PPC"/>
    <property type="match status" value="1"/>
</dbReference>
<dbReference type="PANTHER" id="PTHR31500:SF68">
    <property type="entry name" value="AT-HOOK MOTIF NUCLEAR-LOCALIZED PROTEIN 14"/>
    <property type="match status" value="1"/>
</dbReference>
<feature type="compositionally biased region" description="Gly residues" evidence="7">
    <location>
        <begin position="373"/>
        <end position="391"/>
    </location>
</feature>
<keyword evidence="4 6" id="KW-0804">Transcription</keyword>
<name>A0A8S9G5A9_BRACR</name>
<gene>
    <name evidence="9" type="ORF">F2Q68_00033212</name>
</gene>
<reference evidence="9" key="1">
    <citation type="submission" date="2019-12" db="EMBL/GenBank/DDBJ databases">
        <title>Genome sequencing and annotation of Brassica cretica.</title>
        <authorList>
            <person name="Studholme D.J."/>
            <person name="Sarris P.F."/>
        </authorList>
    </citation>
    <scope>NUCLEOTIDE SEQUENCE</scope>
    <source>
        <strain evidence="9">PFS-001/15</strain>
        <tissue evidence="9">Leaf</tissue>
    </source>
</reference>
<feature type="compositionally biased region" description="Pro residues" evidence="7">
    <location>
        <begin position="36"/>
        <end position="49"/>
    </location>
</feature>
<feature type="region of interest" description="Disordered" evidence="7">
    <location>
        <begin position="286"/>
        <end position="412"/>
    </location>
</feature>
<dbReference type="AlphaFoldDB" id="A0A8S9G5A9"/>
<dbReference type="GO" id="GO:0005634">
    <property type="term" value="C:nucleus"/>
    <property type="evidence" value="ECO:0007669"/>
    <property type="project" value="UniProtKB-SubCell"/>
</dbReference>
<keyword evidence="2 6" id="KW-0805">Transcription regulation</keyword>
<comment type="function">
    <text evidence="6">Transcription factor that specifically binds AT-rich DNA sequences related to the nuclear matrix attachment regions (MARs).</text>
</comment>
<evidence type="ECO:0000313" key="9">
    <source>
        <dbReference type="EMBL" id="KAF2541140.1"/>
    </source>
</evidence>
<feature type="compositionally biased region" description="Low complexity" evidence="7">
    <location>
        <begin position="296"/>
        <end position="307"/>
    </location>
</feature>
<organism evidence="9 10">
    <name type="scientific">Brassica cretica</name>
    <name type="common">Mustard</name>
    <dbReference type="NCBI Taxonomy" id="69181"/>
    <lineage>
        <taxon>Eukaryota</taxon>
        <taxon>Viridiplantae</taxon>
        <taxon>Streptophyta</taxon>
        <taxon>Embryophyta</taxon>
        <taxon>Tracheophyta</taxon>
        <taxon>Spermatophyta</taxon>
        <taxon>Magnoliopsida</taxon>
        <taxon>eudicotyledons</taxon>
        <taxon>Gunneridae</taxon>
        <taxon>Pentapetalae</taxon>
        <taxon>rosids</taxon>
        <taxon>malvids</taxon>
        <taxon>Brassicales</taxon>
        <taxon>Brassicaceae</taxon>
        <taxon>Brassiceae</taxon>
        <taxon>Brassica</taxon>
    </lineage>
</organism>
<dbReference type="EMBL" id="QGKW02002005">
    <property type="protein sequence ID" value="KAF2541140.1"/>
    <property type="molecule type" value="Genomic_DNA"/>
</dbReference>
<evidence type="ECO:0000256" key="6">
    <source>
        <dbReference type="RuleBase" id="RU367031"/>
    </source>
</evidence>
<dbReference type="SUPFAM" id="SSF117856">
    <property type="entry name" value="AF0104/ALDC/Ptd012-like"/>
    <property type="match status" value="1"/>
</dbReference>
<evidence type="ECO:0000313" key="10">
    <source>
        <dbReference type="Proteomes" id="UP000712281"/>
    </source>
</evidence>
<dbReference type="Pfam" id="PF03479">
    <property type="entry name" value="PCC"/>
    <property type="match status" value="1"/>
</dbReference>
<evidence type="ECO:0000256" key="1">
    <source>
        <dbReference type="ARBA" id="ARBA00004123"/>
    </source>
</evidence>
<dbReference type="Proteomes" id="UP000712281">
    <property type="component" value="Unassembled WGS sequence"/>
</dbReference>
<proteinExistence type="predicted"/>
<feature type="compositionally biased region" description="Acidic residues" evidence="7">
    <location>
        <begin position="402"/>
        <end position="412"/>
    </location>
</feature>
<comment type="subcellular location">
    <subcellularLocation>
        <location evidence="1 6">Nucleus</location>
    </subcellularLocation>
</comment>
<evidence type="ECO:0000256" key="7">
    <source>
        <dbReference type="SAM" id="MobiDB-lite"/>
    </source>
</evidence>
<keyword evidence="3 6" id="KW-0238">DNA-binding</keyword>
<evidence type="ECO:0000256" key="3">
    <source>
        <dbReference type="ARBA" id="ARBA00023125"/>
    </source>
</evidence>
<dbReference type="CDD" id="cd11378">
    <property type="entry name" value="DUF296"/>
    <property type="match status" value="1"/>
</dbReference>
<feature type="domain" description="PPC" evidence="8">
    <location>
        <begin position="164"/>
        <end position="304"/>
    </location>
</feature>
<feature type="region of interest" description="Disordered" evidence="7">
    <location>
        <begin position="1"/>
        <end position="125"/>
    </location>
</feature>